<accession>A0ABY0ICQ2</accession>
<protein>
    <submittedName>
        <fullName evidence="2">Uncharacterized protein</fullName>
    </submittedName>
</protein>
<keyword evidence="1" id="KW-1133">Transmembrane helix</keyword>
<dbReference type="EMBL" id="QDKL01000003">
    <property type="protein sequence ID" value="RZF20725.1"/>
    <property type="molecule type" value="Genomic_DNA"/>
</dbReference>
<feature type="transmembrane region" description="Helical" evidence="1">
    <location>
        <begin position="12"/>
        <end position="29"/>
    </location>
</feature>
<sequence length="1029" mass="116266">MSKTNKKFKDLYLPVLGTVAIGTAAWFGISHVKNSDYRTPSSDGNYKTAYEAWADLQYSGASYSAKAALVDGQTLPGMLGGVTFGAEKEASSSLLTRVMTPPTSYIKTKIGNLSAEKQEEFYRDFLSNYAKDANGYRTYKDMFTGKKIDLASDVVDLEGNPKVLDLTELKATNIEEANLDTLKTVFNNLFDQMGDKPLSFIKPTVRMKMFNGNLPGLPDKFLKQRYDYSQWTSVFGKAEKFINDAHAHGGGQGGGWEINFHAQNTYGEFEEMVAWFRESLAQVIRDPQTLEKKIKLFQAPGHQRIVFAKHPELETGKLSEFYRMVQSYIVLNGIKGNSGIEFANYKSVQSEANLSNLYHGGRGVIRPDDQWKPWVRNTGGLGIEFRAGTKNLAPARFYQTTLAARIAANDFSGIADIADYNLNSSSFQTAQSISERFGIEQDVVKQALDNMNKAGIKDSYRVMYWGWTEPGVAFIGDTKREIIKNLVKDYTQKVALMDPDMDPSQLKNEIREMNRTWVSASKLIDDLENYMRPKDMDYNELTMDFKAKVDAPNRVNNPVDVNDIDLGIEYSGKFPLRLKSITSKERLEDGKRAWVQTIIDLSSQEREAIIKRVAKDLYDQIGGEEGEPPVKLEVDGHGHGLDVAYAIRDSKGRKWQVEWDGIGRSYTPEGEIIADSPRGGTIELITPKFTPTIEEVSAVYKAFEKNNVLPSIMAGGGHVNIDLAAFDDNPKALARFLTIFHEHRGIISLMFQHINRTHTSEQIEISDTLKNALKDFNGTEEELKKLLYNERYFNTRFGRKTRYLQLDVSAYYQDVIPEEFVTDDFDISNPTTDWRRTFRVDPKIRKAEFRMFNAPRDAAESAMQIKLVRAMLDKAINSTEPLDGEVDNTTHLDYVKSPATVEDDLKKLCDDLGLDVNQFRTAAMEGLSTSQIESQKVFFRDIEEKMAIHPHQRGWGQAVDARSEENALNSTGRQWTPGPADELNTMNNDHRIRAAMAAQEMRQEIVPARELPGEFVRTNSCDELINEIL</sequence>
<proteinExistence type="predicted"/>
<evidence type="ECO:0000313" key="2">
    <source>
        <dbReference type="EMBL" id="RZF20725.1"/>
    </source>
</evidence>
<keyword evidence="1" id="KW-0472">Membrane</keyword>
<dbReference type="RefSeq" id="WP_115362832.1">
    <property type="nucleotide sequence ID" value="NZ_QDKL01000003.1"/>
</dbReference>
<comment type="caution">
    <text evidence="2">The sequence shown here is derived from an EMBL/GenBank/DDBJ whole genome shotgun (WGS) entry which is preliminary data.</text>
</comment>
<gene>
    <name evidence="2" type="ORF">DAY19_12120</name>
</gene>
<evidence type="ECO:0000256" key="1">
    <source>
        <dbReference type="SAM" id="Phobius"/>
    </source>
</evidence>
<keyword evidence="3" id="KW-1185">Reference proteome</keyword>
<name>A0ABY0ICQ2_9BACT</name>
<reference evidence="3" key="1">
    <citation type="journal article" date="2019" name="Int. J. Syst. Evol. Microbiol.">
        <title>Halobacteriovorax valvorus sp. nov., a novel prokaryotic predator isolated from coastal seawater of China.</title>
        <authorList>
            <person name="Chen M.-X."/>
        </authorList>
    </citation>
    <scope>NUCLEOTIDE SEQUENCE [LARGE SCALE GENOMIC DNA]</scope>
    <source>
        <strain evidence="3">BL9</strain>
    </source>
</reference>
<organism evidence="2 3">
    <name type="scientific">Halobacteriovorax vibrionivorans</name>
    <dbReference type="NCBI Taxonomy" id="2152716"/>
    <lineage>
        <taxon>Bacteria</taxon>
        <taxon>Pseudomonadati</taxon>
        <taxon>Bdellovibrionota</taxon>
        <taxon>Bacteriovoracia</taxon>
        <taxon>Bacteriovoracales</taxon>
        <taxon>Halobacteriovoraceae</taxon>
        <taxon>Halobacteriovorax</taxon>
    </lineage>
</organism>
<dbReference type="Proteomes" id="UP000443582">
    <property type="component" value="Unassembled WGS sequence"/>
</dbReference>
<keyword evidence="1" id="KW-0812">Transmembrane</keyword>
<evidence type="ECO:0000313" key="3">
    <source>
        <dbReference type="Proteomes" id="UP000443582"/>
    </source>
</evidence>